<dbReference type="Proteomes" id="UP001283361">
    <property type="component" value="Unassembled WGS sequence"/>
</dbReference>
<name>A0AAE1DVJ5_9GAST</name>
<keyword evidence="3" id="KW-1185">Reference proteome</keyword>
<gene>
    <name evidence="2" type="ORF">RRG08_049065</name>
</gene>
<dbReference type="AlphaFoldDB" id="A0AAE1DVJ5"/>
<organism evidence="2 3">
    <name type="scientific">Elysia crispata</name>
    <name type="common">lettuce slug</name>
    <dbReference type="NCBI Taxonomy" id="231223"/>
    <lineage>
        <taxon>Eukaryota</taxon>
        <taxon>Metazoa</taxon>
        <taxon>Spiralia</taxon>
        <taxon>Lophotrochozoa</taxon>
        <taxon>Mollusca</taxon>
        <taxon>Gastropoda</taxon>
        <taxon>Heterobranchia</taxon>
        <taxon>Euthyneura</taxon>
        <taxon>Panpulmonata</taxon>
        <taxon>Sacoglossa</taxon>
        <taxon>Placobranchoidea</taxon>
        <taxon>Plakobranchidae</taxon>
        <taxon>Elysia</taxon>
    </lineage>
</organism>
<protein>
    <submittedName>
        <fullName evidence="2">Uncharacterized protein</fullName>
    </submittedName>
</protein>
<accession>A0AAE1DVJ5</accession>
<proteinExistence type="predicted"/>
<evidence type="ECO:0000256" key="1">
    <source>
        <dbReference type="SAM" id="MobiDB-lite"/>
    </source>
</evidence>
<feature type="compositionally biased region" description="Polar residues" evidence="1">
    <location>
        <begin position="7"/>
        <end position="16"/>
    </location>
</feature>
<feature type="region of interest" description="Disordered" evidence="1">
    <location>
        <begin position="1"/>
        <end position="21"/>
    </location>
</feature>
<comment type="caution">
    <text evidence="2">The sequence shown here is derived from an EMBL/GenBank/DDBJ whole genome shotgun (WGS) entry which is preliminary data.</text>
</comment>
<dbReference type="EMBL" id="JAWDGP010002325">
    <property type="protein sequence ID" value="KAK3783930.1"/>
    <property type="molecule type" value="Genomic_DNA"/>
</dbReference>
<reference evidence="2" key="1">
    <citation type="journal article" date="2023" name="G3 (Bethesda)">
        <title>A reference genome for the long-term kleptoplast-retaining sea slug Elysia crispata morphotype clarki.</title>
        <authorList>
            <person name="Eastman K.E."/>
            <person name="Pendleton A.L."/>
            <person name="Shaikh M.A."/>
            <person name="Suttiyut T."/>
            <person name="Ogas R."/>
            <person name="Tomko P."/>
            <person name="Gavelis G."/>
            <person name="Widhalm J.R."/>
            <person name="Wisecaver J.H."/>
        </authorList>
    </citation>
    <scope>NUCLEOTIDE SEQUENCE</scope>
    <source>
        <strain evidence="2">ECLA1</strain>
    </source>
</reference>
<evidence type="ECO:0000313" key="3">
    <source>
        <dbReference type="Proteomes" id="UP001283361"/>
    </source>
</evidence>
<evidence type="ECO:0000313" key="2">
    <source>
        <dbReference type="EMBL" id="KAK3783930.1"/>
    </source>
</evidence>
<sequence length="79" mass="9093">MEGAIQKLQQRIPQQTERLKKKLTLPQGIMADRRMKGNSRGNMEAISVPDGLETGGKFKRYSQIFLSFKSRGEREQRVL</sequence>